<evidence type="ECO:0000313" key="1">
    <source>
        <dbReference type="EMBL" id="UTC29901.1"/>
    </source>
</evidence>
<sequence>MSNPSEPTIVADTPALANSILSLTEQEGNAGGFTIGLSLASFSSSGDGGMRLPVTDVVILALVNILREMPDFFKEELDKVNAAISDLSTALAEGEAVDEALAKFQAVTGVAGLVRT</sequence>
<protein>
    <submittedName>
        <fullName evidence="1">Uncharacterized protein</fullName>
    </submittedName>
</protein>
<accession>A0A9E7STF4</accession>
<reference evidence="1" key="1">
    <citation type="submission" date="2022-05" db="EMBL/GenBank/DDBJ databases">
        <authorList>
            <person name="Friedrich I."/>
            <person name="Poehlein A."/>
            <person name="Schneider D."/>
            <person name="Hertel R."/>
            <person name="Daniel R."/>
        </authorList>
    </citation>
    <scope>NUCLEOTIDE SEQUENCE</scope>
</reference>
<dbReference type="EMBL" id="ON529858">
    <property type="protein sequence ID" value="UTC29901.1"/>
    <property type="molecule type" value="Genomic_DNA"/>
</dbReference>
<name>A0A9E7STF4_9CAUD</name>
<evidence type="ECO:0000313" key="2">
    <source>
        <dbReference type="Proteomes" id="UP001057427"/>
    </source>
</evidence>
<keyword evidence="2" id="KW-1185">Reference proteome</keyword>
<organism evidence="1 2">
    <name type="scientific">Brevundimonas phage vB_BgoS-Bajun</name>
    <dbReference type="NCBI Taxonomy" id="2948594"/>
    <lineage>
        <taxon>Viruses</taxon>
        <taxon>Duplodnaviria</taxon>
        <taxon>Heunggongvirae</taxon>
        <taxon>Uroviricota</taxon>
        <taxon>Caudoviricetes</taxon>
        <taxon>Dolichocephalovirinae</taxon>
    </lineage>
</organism>
<dbReference type="Proteomes" id="UP001057427">
    <property type="component" value="Segment"/>
</dbReference>
<gene>
    <name evidence="1" type="ORF">BAJUN_02950</name>
</gene>
<proteinExistence type="predicted"/>